<protein>
    <submittedName>
        <fullName evidence="12">Phenylacetate-CoA oxygenase/reductase subunit PaaK</fullName>
    </submittedName>
</protein>
<feature type="domain" description="FAD-binding FR-type" evidence="11">
    <location>
        <begin position="2"/>
        <end position="106"/>
    </location>
</feature>
<evidence type="ECO:0000256" key="7">
    <source>
        <dbReference type="ARBA" id="ARBA00023004"/>
    </source>
</evidence>
<dbReference type="InterPro" id="IPR017938">
    <property type="entry name" value="Riboflavin_synthase-like_b-brl"/>
</dbReference>
<evidence type="ECO:0000313" key="13">
    <source>
        <dbReference type="Proteomes" id="UP000539372"/>
    </source>
</evidence>
<keyword evidence="4" id="KW-0479">Metal-binding</keyword>
<evidence type="ECO:0000256" key="2">
    <source>
        <dbReference type="ARBA" id="ARBA00022630"/>
    </source>
</evidence>
<evidence type="ECO:0000256" key="8">
    <source>
        <dbReference type="ARBA" id="ARBA00023014"/>
    </source>
</evidence>
<dbReference type="GO" id="GO:0050660">
    <property type="term" value="F:flavin adenine dinucleotide binding"/>
    <property type="evidence" value="ECO:0007669"/>
    <property type="project" value="TreeGrafter"/>
</dbReference>
<evidence type="ECO:0000256" key="9">
    <source>
        <dbReference type="ARBA" id="ARBA00034078"/>
    </source>
</evidence>
<dbReference type="Gene3D" id="3.40.50.80">
    <property type="entry name" value="Nucleotide-binding domain of ferredoxin-NADP reductase (FNR) module"/>
    <property type="match status" value="1"/>
</dbReference>
<dbReference type="GO" id="GO:0046872">
    <property type="term" value="F:metal ion binding"/>
    <property type="evidence" value="ECO:0007669"/>
    <property type="project" value="UniProtKB-KW"/>
</dbReference>
<dbReference type="Gene3D" id="2.40.30.10">
    <property type="entry name" value="Translation factors"/>
    <property type="match status" value="1"/>
</dbReference>
<gene>
    <name evidence="12" type="primary">paaK</name>
    <name evidence="12" type="ORF">HH303_00190</name>
</gene>
<dbReference type="GO" id="GO:0016491">
    <property type="term" value="F:oxidoreductase activity"/>
    <property type="evidence" value="ECO:0007669"/>
    <property type="project" value="UniProtKB-KW"/>
</dbReference>
<dbReference type="EMBL" id="JABBNT010000001">
    <property type="protein sequence ID" value="NMM42876.1"/>
    <property type="molecule type" value="Genomic_DNA"/>
</dbReference>
<keyword evidence="2" id="KW-0285">Flavoprotein</keyword>
<dbReference type="PROSITE" id="PS51085">
    <property type="entry name" value="2FE2S_FER_2"/>
    <property type="match status" value="1"/>
</dbReference>
<dbReference type="InterPro" id="IPR012675">
    <property type="entry name" value="Beta-grasp_dom_sf"/>
</dbReference>
<feature type="domain" description="2Fe-2S ferredoxin-type" evidence="10">
    <location>
        <begin position="273"/>
        <end position="364"/>
    </location>
</feature>
<dbReference type="InterPro" id="IPR001041">
    <property type="entry name" value="2Fe-2S_ferredoxin-type"/>
</dbReference>
<dbReference type="Proteomes" id="UP000539372">
    <property type="component" value="Unassembled WGS sequence"/>
</dbReference>
<dbReference type="InterPro" id="IPR011884">
    <property type="entry name" value="PaaE"/>
</dbReference>
<evidence type="ECO:0000256" key="4">
    <source>
        <dbReference type="ARBA" id="ARBA00022723"/>
    </source>
</evidence>
<comment type="cofactor">
    <cofactor evidence="1">
        <name>FAD</name>
        <dbReference type="ChEBI" id="CHEBI:57692"/>
    </cofactor>
</comment>
<keyword evidence="7" id="KW-0408">Iron</keyword>
<keyword evidence="5" id="KW-0274">FAD</keyword>
<dbReference type="PANTHER" id="PTHR47354:SF8">
    <property type="entry name" value="1,2-PHENYLACETYL-COA EPOXIDASE, SUBUNIT E"/>
    <property type="match status" value="1"/>
</dbReference>
<comment type="caution">
    <text evidence="12">The sequence shown here is derived from an EMBL/GenBank/DDBJ whole genome shotgun (WGS) entry which is preliminary data.</text>
</comment>
<dbReference type="InterPro" id="IPR039261">
    <property type="entry name" value="FNR_nucleotide-bd"/>
</dbReference>
<evidence type="ECO:0000256" key="1">
    <source>
        <dbReference type="ARBA" id="ARBA00001974"/>
    </source>
</evidence>
<dbReference type="PROSITE" id="PS51384">
    <property type="entry name" value="FAD_FR"/>
    <property type="match status" value="1"/>
</dbReference>
<proteinExistence type="predicted"/>
<dbReference type="Pfam" id="PF00175">
    <property type="entry name" value="NAD_binding_1"/>
    <property type="match status" value="1"/>
</dbReference>
<evidence type="ECO:0000256" key="3">
    <source>
        <dbReference type="ARBA" id="ARBA00022714"/>
    </source>
</evidence>
<dbReference type="Gene3D" id="3.10.20.30">
    <property type="match status" value="1"/>
</dbReference>
<dbReference type="InterPro" id="IPR017927">
    <property type="entry name" value="FAD-bd_FR_type"/>
</dbReference>
<accession>A0A7Y0HCM1</accession>
<dbReference type="GO" id="GO:0010124">
    <property type="term" value="P:phenylacetate catabolic process"/>
    <property type="evidence" value="ECO:0007669"/>
    <property type="project" value="InterPro"/>
</dbReference>
<keyword evidence="8" id="KW-0411">Iron-sulfur</keyword>
<dbReference type="GO" id="GO:0051537">
    <property type="term" value="F:2 iron, 2 sulfur cluster binding"/>
    <property type="evidence" value="ECO:0007669"/>
    <property type="project" value="UniProtKB-KW"/>
</dbReference>
<dbReference type="InterPro" id="IPR001709">
    <property type="entry name" value="Flavoprot_Pyr_Nucl_cyt_Rdtase"/>
</dbReference>
<comment type="cofactor">
    <cofactor evidence="9">
        <name>[2Fe-2S] cluster</name>
        <dbReference type="ChEBI" id="CHEBI:190135"/>
    </cofactor>
</comment>
<evidence type="ECO:0000256" key="6">
    <source>
        <dbReference type="ARBA" id="ARBA00023002"/>
    </source>
</evidence>
<dbReference type="InterPro" id="IPR050415">
    <property type="entry name" value="MRET"/>
</dbReference>
<dbReference type="Pfam" id="PF00970">
    <property type="entry name" value="FAD_binding_6"/>
    <property type="match status" value="1"/>
</dbReference>
<dbReference type="PANTHER" id="PTHR47354">
    <property type="entry name" value="NADH OXIDOREDUCTASE HCR"/>
    <property type="match status" value="1"/>
</dbReference>
<dbReference type="SUPFAM" id="SSF52343">
    <property type="entry name" value="Ferredoxin reductase-like, C-terminal NADP-linked domain"/>
    <property type="match status" value="1"/>
</dbReference>
<dbReference type="CDD" id="cd00207">
    <property type="entry name" value="fer2"/>
    <property type="match status" value="1"/>
</dbReference>
<organism evidence="12 13">
    <name type="scientific">Pacificispira spongiicola</name>
    <dbReference type="NCBI Taxonomy" id="2729598"/>
    <lineage>
        <taxon>Bacteria</taxon>
        <taxon>Pseudomonadati</taxon>
        <taxon>Pseudomonadota</taxon>
        <taxon>Alphaproteobacteria</taxon>
        <taxon>Rhodospirillales</taxon>
        <taxon>Rhodospirillaceae</taxon>
        <taxon>Pacificispira</taxon>
    </lineage>
</organism>
<dbReference type="RefSeq" id="WP_169623197.1">
    <property type="nucleotide sequence ID" value="NZ_JABBNT010000001.1"/>
</dbReference>
<dbReference type="CDD" id="cd06214">
    <property type="entry name" value="PA_degradation_oxidoreductase_like"/>
    <property type="match status" value="1"/>
</dbReference>
<name>A0A7Y0HCM1_9PROT</name>
<dbReference type="SUPFAM" id="SSF54292">
    <property type="entry name" value="2Fe-2S ferredoxin-like"/>
    <property type="match status" value="1"/>
</dbReference>
<dbReference type="InterPro" id="IPR001433">
    <property type="entry name" value="OxRdtase_FAD/NAD-bd"/>
</dbReference>
<keyword evidence="3" id="KW-0001">2Fe-2S</keyword>
<keyword evidence="13" id="KW-1185">Reference proteome</keyword>
<dbReference type="InterPro" id="IPR036010">
    <property type="entry name" value="2Fe-2S_ferredoxin-like_sf"/>
</dbReference>
<dbReference type="SUPFAM" id="SSF63380">
    <property type="entry name" value="Riboflavin synthase domain-like"/>
    <property type="match status" value="1"/>
</dbReference>
<sequence length="364" mass="39643">MAGFHSLEIAEVRRETDDSVSIGFTVPEDLRDAFRFLPGQYLTLRTMIDGEEVRRSYSICSGVNDNDLRVAVKQIADGRFSTFANSKLAKGDRIDVMAPEGRFTAPIDPAHAKNYLMIAAGSGITPILSLIKSYLAGEPNSSVTLIYGNRNAGSILFLEELQGVKDHYPTRFSMINVLSRQPREVPLLNGRIDADKCRSLFAGPVDPTHADEVFLCGPQGMVDDARAALEEAGVDPKKVHMELFTPADGSVAAAKAREDRAATMSEADRAKLRHVTVIFDGIESELDIASDGETILDAASENRADLPFSCKGGMCCTCRCKVLEGEVAMDVNYALTPEEVEAGFVLSCQSHPMTDRVVVDFDIK</sequence>
<evidence type="ECO:0000259" key="11">
    <source>
        <dbReference type="PROSITE" id="PS51384"/>
    </source>
</evidence>
<keyword evidence="6" id="KW-0560">Oxidoreductase</keyword>
<evidence type="ECO:0000256" key="5">
    <source>
        <dbReference type="ARBA" id="ARBA00022827"/>
    </source>
</evidence>
<evidence type="ECO:0000259" key="10">
    <source>
        <dbReference type="PROSITE" id="PS51085"/>
    </source>
</evidence>
<reference evidence="12 13" key="1">
    <citation type="submission" date="2020-04" db="EMBL/GenBank/DDBJ databases">
        <title>Rhodospirillaceae bacterium KN72 isolated from deep sea.</title>
        <authorList>
            <person name="Zhang D.-C."/>
        </authorList>
    </citation>
    <scope>NUCLEOTIDE SEQUENCE [LARGE SCALE GENOMIC DNA]</scope>
    <source>
        <strain evidence="12 13">KN72</strain>
    </source>
</reference>
<dbReference type="Pfam" id="PF00111">
    <property type="entry name" value="Fer2"/>
    <property type="match status" value="1"/>
</dbReference>
<dbReference type="AlphaFoldDB" id="A0A7Y0HCM1"/>
<dbReference type="PRINTS" id="PR00371">
    <property type="entry name" value="FPNCR"/>
</dbReference>
<dbReference type="NCBIfam" id="TIGR02160">
    <property type="entry name" value="PA_CoA_Oxy5"/>
    <property type="match status" value="1"/>
</dbReference>
<dbReference type="InterPro" id="IPR008333">
    <property type="entry name" value="Cbr1-like_FAD-bd_dom"/>
</dbReference>
<dbReference type="PRINTS" id="PR00410">
    <property type="entry name" value="PHEHYDRXLASE"/>
</dbReference>
<evidence type="ECO:0000313" key="12">
    <source>
        <dbReference type="EMBL" id="NMM42876.1"/>
    </source>
</evidence>